<gene>
    <name evidence="7" type="ORF">BASA50_002421</name>
</gene>
<keyword evidence="1 4" id="KW-0479">Metal-binding</keyword>
<feature type="domain" description="C3H1-type" evidence="6">
    <location>
        <begin position="437"/>
        <end position="464"/>
    </location>
</feature>
<evidence type="ECO:0000259" key="6">
    <source>
        <dbReference type="PROSITE" id="PS50103"/>
    </source>
</evidence>
<comment type="caution">
    <text evidence="7">The sequence shown here is derived from an EMBL/GenBank/DDBJ whole genome shotgun (WGS) entry which is preliminary data.</text>
</comment>
<dbReference type="EMBL" id="JAFCIX010000042">
    <property type="protein sequence ID" value="KAH6600246.1"/>
    <property type="molecule type" value="Genomic_DNA"/>
</dbReference>
<feature type="region of interest" description="Disordered" evidence="5">
    <location>
        <begin position="1"/>
        <end position="60"/>
    </location>
</feature>
<sequence>MSFSQANRALLPPSYRPPPPPPPSSSCSLKDSTIATSNNVLGKSSTAPSSLGHQPQNQSQWIQTQYQQNQYQAGYQQQQQQLNQGYYFLNNDLQSHHQQQQNPSSGIQQSQDWASYYAAMAMYTQQQQQQQQQQQMMMMYQGTQGYAGVVQYPQYLPQTHLQVRGEEQSSHTHKRHTRSGRRRTADHQRQNGTLPDLKTPDGSVDNSVVPIHTSVLETKCISNGSNSHSASVAISHEQYQSQDVDPKSVLSTETSFLVHGDSLNSNGAGSTLGVSTDTFIEKDEDTDGSSLEKDDITDSTSLIVTKVHLDNPEDIERWIQERKRRFPTDANIKHKLEESEKRKKRGDVIDIDKKRFKGQGTLGKQRKDRSSQQINICTGDKQPTNCITVPKLSNSAGNIDTVGADCSKEDAIPNIDADNQTVLFDTNLIEKSGQSIPRNTRICKYFKRGNCKNGNKCHHRHEAPLLRESRSKQLIKAEPRLNPTAAPIKGTNRRPLLNMLLETDLKKDKNALLQCIRFIVESNYFSPPTHSII</sequence>
<dbReference type="PROSITE" id="PS50103">
    <property type="entry name" value="ZF_C3H1"/>
    <property type="match status" value="1"/>
</dbReference>
<feature type="zinc finger region" description="C3H1-type" evidence="4">
    <location>
        <begin position="437"/>
        <end position="464"/>
    </location>
</feature>
<dbReference type="InterPro" id="IPR036855">
    <property type="entry name" value="Znf_CCCH_sf"/>
</dbReference>
<keyword evidence="8" id="KW-1185">Reference proteome</keyword>
<feature type="region of interest" description="Disordered" evidence="5">
    <location>
        <begin position="162"/>
        <end position="205"/>
    </location>
</feature>
<keyword evidence="3 4" id="KW-0862">Zinc</keyword>
<accession>A0ABQ8FLB0</accession>
<evidence type="ECO:0000256" key="2">
    <source>
        <dbReference type="ARBA" id="ARBA00022771"/>
    </source>
</evidence>
<name>A0ABQ8FLB0_9FUNG</name>
<protein>
    <recommendedName>
        <fullName evidence="6">C3H1-type domain-containing protein</fullName>
    </recommendedName>
</protein>
<evidence type="ECO:0000313" key="7">
    <source>
        <dbReference type="EMBL" id="KAH6600246.1"/>
    </source>
</evidence>
<evidence type="ECO:0000313" key="8">
    <source>
        <dbReference type="Proteomes" id="UP001648503"/>
    </source>
</evidence>
<feature type="compositionally biased region" description="Polar residues" evidence="5">
    <location>
        <begin position="29"/>
        <end position="55"/>
    </location>
</feature>
<dbReference type="SUPFAM" id="SSF90229">
    <property type="entry name" value="CCCH zinc finger"/>
    <property type="match status" value="1"/>
</dbReference>
<evidence type="ECO:0000256" key="4">
    <source>
        <dbReference type="PROSITE-ProRule" id="PRU00723"/>
    </source>
</evidence>
<feature type="compositionally biased region" description="Pro residues" evidence="5">
    <location>
        <begin position="14"/>
        <end position="24"/>
    </location>
</feature>
<evidence type="ECO:0000256" key="1">
    <source>
        <dbReference type="ARBA" id="ARBA00022723"/>
    </source>
</evidence>
<dbReference type="Proteomes" id="UP001648503">
    <property type="component" value="Unassembled WGS sequence"/>
</dbReference>
<dbReference type="InterPro" id="IPR019496">
    <property type="entry name" value="NUFIP1_cons_dom"/>
</dbReference>
<organism evidence="7 8">
    <name type="scientific">Batrachochytrium salamandrivorans</name>
    <dbReference type="NCBI Taxonomy" id="1357716"/>
    <lineage>
        <taxon>Eukaryota</taxon>
        <taxon>Fungi</taxon>
        <taxon>Fungi incertae sedis</taxon>
        <taxon>Chytridiomycota</taxon>
        <taxon>Chytridiomycota incertae sedis</taxon>
        <taxon>Chytridiomycetes</taxon>
        <taxon>Rhizophydiales</taxon>
        <taxon>Rhizophydiales incertae sedis</taxon>
        <taxon>Batrachochytrium</taxon>
    </lineage>
</organism>
<evidence type="ECO:0000256" key="5">
    <source>
        <dbReference type="SAM" id="MobiDB-lite"/>
    </source>
</evidence>
<keyword evidence="2 4" id="KW-0863">Zinc-finger</keyword>
<dbReference type="InterPro" id="IPR000571">
    <property type="entry name" value="Znf_CCCH"/>
</dbReference>
<dbReference type="PANTHER" id="PTHR13309:SF0">
    <property type="entry name" value="FMR1-INTERACTING PROTEIN NUFIP1"/>
    <property type="match status" value="1"/>
</dbReference>
<evidence type="ECO:0000256" key="3">
    <source>
        <dbReference type="ARBA" id="ARBA00022833"/>
    </source>
</evidence>
<dbReference type="PANTHER" id="PTHR13309">
    <property type="entry name" value="NUCLEAR FRAGILE X MENTAL RETARDATION PROTEIN INTERACTING PROTEIN 1"/>
    <property type="match status" value="1"/>
</dbReference>
<dbReference type="InterPro" id="IPR039136">
    <property type="entry name" value="NUFIP1-like"/>
</dbReference>
<reference evidence="7 8" key="1">
    <citation type="submission" date="2021-02" db="EMBL/GenBank/DDBJ databases">
        <title>Variation within the Batrachochytrium salamandrivorans European outbreak.</title>
        <authorList>
            <person name="Kelly M."/>
            <person name="Pasmans F."/>
            <person name="Shea T.P."/>
            <person name="Munoz J.F."/>
            <person name="Carranza S."/>
            <person name="Cuomo C.A."/>
            <person name="Martel A."/>
        </authorList>
    </citation>
    <scope>NUCLEOTIDE SEQUENCE [LARGE SCALE GENOMIC DNA]</scope>
    <source>
        <strain evidence="7 8">AMFP18/2</strain>
    </source>
</reference>
<dbReference type="SMART" id="SM00356">
    <property type="entry name" value="ZnF_C3H1"/>
    <property type="match status" value="1"/>
</dbReference>
<dbReference type="Gene3D" id="4.10.1000.10">
    <property type="entry name" value="Zinc finger, CCCH-type"/>
    <property type="match status" value="1"/>
</dbReference>
<proteinExistence type="predicted"/>
<feature type="compositionally biased region" description="Basic residues" evidence="5">
    <location>
        <begin position="171"/>
        <end position="182"/>
    </location>
</feature>
<dbReference type="Pfam" id="PF10453">
    <property type="entry name" value="NUFIP1"/>
    <property type="match status" value="1"/>
</dbReference>